<dbReference type="EMBL" id="CQBK01000016">
    <property type="protein sequence ID" value="CNI11808.1"/>
    <property type="molecule type" value="Genomic_DNA"/>
</dbReference>
<keyword evidence="3" id="KW-1185">Reference proteome</keyword>
<reference evidence="2 4" key="2">
    <citation type="submission" date="2015-03" db="EMBL/GenBank/DDBJ databases">
        <authorList>
            <person name="Murphy D."/>
        </authorList>
    </citation>
    <scope>NUCLEOTIDE SEQUENCE [LARGE SCALE GENOMIC DNA]</scope>
    <source>
        <strain evidence="2 4">Y233</strain>
    </source>
</reference>
<name>A0A0T9QH68_9GAMM</name>
<dbReference type="Proteomes" id="UP000038204">
    <property type="component" value="Unassembled WGS sequence"/>
</dbReference>
<dbReference type="Proteomes" id="UP000019439">
    <property type="component" value="Chromosome"/>
</dbReference>
<evidence type="ECO:0000313" key="1">
    <source>
        <dbReference type="EMBL" id="AHK20269.1"/>
    </source>
</evidence>
<organism evidence="2 4">
    <name type="scientific">Yersinia similis</name>
    <dbReference type="NCBI Taxonomy" id="367190"/>
    <lineage>
        <taxon>Bacteria</taxon>
        <taxon>Pseudomonadati</taxon>
        <taxon>Pseudomonadota</taxon>
        <taxon>Gammaproteobacteria</taxon>
        <taxon>Enterobacterales</taxon>
        <taxon>Yersiniaceae</taxon>
        <taxon>Yersinia</taxon>
    </lineage>
</organism>
<dbReference type="RefSeq" id="WP_025382937.1">
    <property type="nucleotide sequence ID" value="NZ_CABIIH010000036.1"/>
</dbReference>
<dbReference type="GeneID" id="96664571"/>
<accession>A0A0T9QH68</accession>
<dbReference type="AlphaFoldDB" id="A0A0T9QH68"/>
<dbReference type="PATRIC" id="fig|367190.3.peg.2685"/>
<gene>
    <name evidence="1" type="ORF">BF17_13775</name>
    <name evidence="2" type="ORF">ERS008667_02476</name>
</gene>
<dbReference type="EMBL" id="CP007230">
    <property type="protein sequence ID" value="AHK20269.1"/>
    <property type="molecule type" value="Genomic_DNA"/>
</dbReference>
<dbReference type="KEGG" id="ysi:BF17_13775"/>
<evidence type="ECO:0000313" key="3">
    <source>
        <dbReference type="Proteomes" id="UP000019439"/>
    </source>
</evidence>
<protein>
    <submittedName>
        <fullName evidence="2">Membrane protein</fullName>
    </submittedName>
</protein>
<proteinExistence type="predicted"/>
<sequence>MDHINNAKRVLDENAKVLYGIFGVISRSGYFPPLPFLNEFFMAGSDPCDQDERMDRWCPFTLTSSEYEEVKAWWLVSRPGTVESALGSECWDDWIQEILDL</sequence>
<evidence type="ECO:0000313" key="2">
    <source>
        <dbReference type="EMBL" id="CNI11808.1"/>
    </source>
</evidence>
<reference evidence="1 3" key="1">
    <citation type="journal article" date="2014" name="Genome Announc.">
        <title>Genome Sequence of Yersinia similis Y228T, a Member of the Yersinia pseudotuberculosis Complex.</title>
        <authorList>
            <person name="Sprague L.D."/>
            <person name="Neubauer H."/>
        </authorList>
    </citation>
    <scope>NUCLEOTIDE SEQUENCE [LARGE SCALE GENOMIC DNA]</scope>
    <source>
        <strain evidence="1 3">228</strain>
    </source>
</reference>
<evidence type="ECO:0000313" key="4">
    <source>
        <dbReference type="Proteomes" id="UP000038204"/>
    </source>
</evidence>